<dbReference type="AlphaFoldDB" id="A0A3M3JLB4"/>
<organism evidence="1 2">
    <name type="scientific">Pseudomonas syringae pv. coriandricola</name>
    <dbReference type="NCBI Taxonomy" id="264453"/>
    <lineage>
        <taxon>Bacteria</taxon>
        <taxon>Pseudomonadati</taxon>
        <taxon>Pseudomonadota</taxon>
        <taxon>Gammaproteobacteria</taxon>
        <taxon>Pseudomonadales</taxon>
        <taxon>Pseudomonadaceae</taxon>
        <taxon>Pseudomonas</taxon>
    </lineage>
</organism>
<evidence type="ECO:0000313" key="2">
    <source>
        <dbReference type="Proteomes" id="UP000271468"/>
    </source>
</evidence>
<evidence type="ECO:0000313" key="1">
    <source>
        <dbReference type="EMBL" id="RMN11604.1"/>
    </source>
</evidence>
<name>A0A3M3JLB4_9PSED</name>
<reference evidence="1 2" key="1">
    <citation type="submission" date="2018-08" db="EMBL/GenBank/DDBJ databases">
        <title>Recombination of ecologically and evolutionarily significant loci maintains genetic cohesion in the Pseudomonas syringae species complex.</title>
        <authorList>
            <person name="Dillon M."/>
            <person name="Thakur S."/>
            <person name="Almeida R.N.D."/>
            <person name="Weir B.S."/>
            <person name="Guttman D.S."/>
        </authorList>
    </citation>
    <scope>NUCLEOTIDE SEQUENCE [LARGE SCALE GENOMIC DNA]</scope>
    <source>
        <strain evidence="1 2">ICMP 12341</strain>
    </source>
</reference>
<dbReference type="EMBL" id="RBOV01000186">
    <property type="protein sequence ID" value="RMN11604.1"/>
    <property type="molecule type" value="Genomic_DNA"/>
</dbReference>
<dbReference type="Proteomes" id="UP000271468">
    <property type="component" value="Unassembled WGS sequence"/>
</dbReference>
<comment type="caution">
    <text evidence="1">The sequence shown here is derived from an EMBL/GenBank/DDBJ whole genome shotgun (WGS) entry which is preliminary data.</text>
</comment>
<sequence length="307" mass="33732">MAQRNPMSTSLSRLLTLQAVRNLTSLKRDAKRLQKKSQQVFGTEHSLAVCQQAMAVSRGFTSLASLDALSDRLGMNRRNPFWTLTGRSDAHQAVLDTLFRLDLDFADVGPLVFIGQQQHALRPALILLLERMSAMARPGLILIESTAAAIQDTALFKAATELELHETLMGFRALDLREHNLPVDLADCALESRWSPWVVLFSRDDPVSEQRAGVIHSYFAARATDHGRLPILYVSENVGAYVPNAFRLEGHTAIVNGLADFPGGDVFATNDSYAHAVKVLSTEADLQFMGSKVPFARDGHVPALNAN</sequence>
<protein>
    <submittedName>
        <fullName evidence="1">Uncharacterized protein</fullName>
    </submittedName>
</protein>
<proteinExistence type="predicted"/>
<accession>A0A3M3JLB4</accession>
<gene>
    <name evidence="1" type="ORF">ALQ65_03462</name>
</gene>